<proteinExistence type="predicted"/>
<dbReference type="Proteomes" id="UP000827986">
    <property type="component" value="Unassembled WGS sequence"/>
</dbReference>
<keyword evidence="2" id="KW-1185">Reference proteome</keyword>
<gene>
    <name evidence="1" type="ORF">KIL84_017581</name>
</gene>
<dbReference type="AlphaFoldDB" id="A0A9D4ARS0"/>
<organism evidence="1 2">
    <name type="scientific">Mauremys mutica</name>
    <name type="common">yellowpond turtle</name>
    <dbReference type="NCBI Taxonomy" id="74926"/>
    <lineage>
        <taxon>Eukaryota</taxon>
        <taxon>Metazoa</taxon>
        <taxon>Chordata</taxon>
        <taxon>Craniata</taxon>
        <taxon>Vertebrata</taxon>
        <taxon>Euteleostomi</taxon>
        <taxon>Archelosauria</taxon>
        <taxon>Testudinata</taxon>
        <taxon>Testudines</taxon>
        <taxon>Cryptodira</taxon>
        <taxon>Durocryptodira</taxon>
        <taxon>Testudinoidea</taxon>
        <taxon>Geoemydidae</taxon>
        <taxon>Geoemydinae</taxon>
        <taxon>Mauremys</taxon>
    </lineage>
</organism>
<sequence length="153" mass="17331">MKGDFILVAVSPEVPRERNPVLSNTEWGLRVRSRLVIDFVPLPDFQLHRRRETGPLSEIYKLLRTSESPRRARCPNYLLAFPVVETRPSHCIALSKPRSEKGRACQSAVLQPFQVHPRVLLSRSLPQVPAQHPGCFDPMSGHLHAAPDPCVWD</sequence>
<reference evidence="1" key="1">
    <citation type="submission" date="2021-09" db="EMBL/GenBank/DDBJ databases">
        <title>The genome of Mauremys mutica provides insights into the evolution of semi-aquatic lifestyle.</title>
        <authorList>
            <person name="Gong S."/>
            <person name="Gao Y."/>
        </authorList>
    </citation>
    <scope>NUCLEOTIDE SEQUENCE</scope>
    <source>
        <strain evidence="1">MM-2020</strain>
        <tissue evidence="1">Muscle</tissue>
    </source>
</reference>
<evidence type="ECO:0000313" key="1">
    <source>
        <dbReference type="EMBL" id="KAH1173742.1"/>
    </source>
</evidence>
<comment type="caution">
    <text evidence="1">The sequence shown here is derived from an EMBL/GenBank/DDBJ whole genome shotgun (WGS) entry which is preliminary data.</text>
</comment>
<dbReference type="EMBL" id="JAHDVG010000482">
    <property type="protein sequence ID" value="KAH1173742.1"/>
    <property type="molecule type" value="Genomic_DNA"/>
</dbReference>
<name>A0A9D4ARS0_9SAUR</name>
<protein>
    <submittedName>
        <fullName evidence="1">Uncharacterized protein</fullName>
    </submittedName>
</protein>
<accession>A0A9D4ARS0</accession>
<evidence type="ECO:0000313" key="2">
    <source>
        <dbReference type="Proteomes" id="UP000827986"/>
    </source>
</evidence>